<feature type="region of interest" description="Disordered" evidence="1">
    <location>
        <begin position="57"/>
        <end position="85"/>
    </location>
</feature>
<feature type="compositionally biased region" description="Low complexity" evidence="1">
    <location>
        <begin position="157"/>
        <end position="177"/>
    </location>
</feature>
<dbReference type="GO" id="GO:0003725">
    <property type="term" value="F:double-stranded RNA binding"/>
    <property type="evidence" value="ECO:0007669"/>
    <property type="project" value="InterPro"/>
</dbReference>
<dbReference type="GO" id="GO:0004860">
    <property type="term" value="F:protein kinase inhibitor activity"/>
    <property type="evidence" value="ECO:0007669"/>
    <property type="project" value="TreeGrafter"/>
</dbReference>
<gene>
    <name evidence="2" type="ORF">HDU87_006694</name>
</gene>
<sequence>MTSTSPPPRSTAPANDDDSSDDEDNRRRGHVVQTVTETHAARIERLMARVDKPIILPERKEKSLKGPRDFVRNVQGSSAGAGSGEFHVYRALRRKEYARQKLLDENAKEDEEQKAYQERLSALKREADEKTAKNREKRKKRGKKHDGKDKKQKVTAEADAAVSAAPSVNPVSPAAASTNPAQAEPSNAIDSPPSPPPPLTEAAPKVVRDSGALRIIDDGDE</sequence>
<dbReference type="GO" id="GO:0019901">
    <property type="term" value="F:protein kinase binding"/>
    <property type="evidence" value="ECO:0007669"/>
    <property type="project" value="TreeGrafter"/>
</dbReference>
<feature type="compositionally biased region" description="Basic and acidic residues" evidence="1">
    <location>
        <begin position="146"/>
        <end position="156"/>
    </location>
</feature>
<evidence type="ECO:0008006" key="4">
    <source>
        <dbReference type="Google" id="ProtNLM"/>
    </source>
</evidence>
<dbReference type="Proteomes" id="UP001212152">
    <property type="component" value="Unassembled WGS sequence"/>
</dbReference>
<dbReference type="PANTHER" id="PTHR13507">
    <property type="entry name" value="PRKR-INTERACTING PROTEIN 1"/>
    <property type="match status" value="1"/>
</dbReference>
<evidence type="ECO:0000313" key="3">
    <source>
        <dbReference type="Proteomes" id="UP001212152"/>
    </source>
</evidence>
<dbReference type="AlphaFoldDB" id="A0AAD5TUJ4"/>
<accession>A0AAD5TUJ4</accession>
<protein>
    <recommendedName>
        <fullName evidence="4">PRKR-interacting protein 1</fullName>
    </recommendedName>
</protein>
<evidence type="ECO:0000313" key="2">
    <source>
        <dbReference type="EMBL" id="KAJ3183375.1"/>
    </source>
</evidence>
<dbReference type="GO" id="GO:0005730">
    <property type="term" value="C:nucleolus"/>
    <property type="evidence" value="ECO:0007669"/>
    <property type="project" value="TreeGrafter"/>
</dbReference>
<dbReference type="PANTHER" id="PTHR13507:SF0">
    <property type="entry name" value="PRKR-INTERACTING PROTEIN 1"/>
    <property type="match status" value="1"/>
</dbReference>
<evidence type="ECO:0000256" key="1">
    <source>
        <dbReference type="SAM" id="MobiDB-lite"/>
    </source>
</evidence>
<proteinExistence type="predicted"/>
<feature type="compositionally biased region" description="Basic residues" evidence="1">
    <location>
        <begin position="135"/>
        <end position="145"/>
    </location>
</feature>
<feature type="region of interest" description="Disordered" evidence="1">
    <location>
        <begin position="1"/>
        <end position="33"/>
    </location>
</feature>
<feature type="compositionally biased region" description="Basic and acidic residues" evidence="1">
    <location>
        <begin position="57"/>
        <end position="71"/>
    </location>
</feature>
<reference evidence="2" key="1">
    <citation type="submission" date="2020-05" db="EMBL/GenBank/DDBJ databases">
        <title>Phylogenomic resolution of chytrid fungi.</title>
        <authorList>
            <person name="Stajich J.E."/>
            <person name="Amses K."/>
            <person name="Simmons R."/>
            <person name="Seto K."/>
            <person name="Myers J."/>
            <person name="Bonds A."/>
            <person name="Quandt C.A."/>
            <person name="Barry K."/>
            <person name="Liu P."/>
            <person name="Grigoriev I."/>
            <person name="Longcore J.E."/>
            <person name="James T.Y."/>
        </authorList>
    </citation>
    <scope>NUCLEOTIDE SEQUENCE</scope>
    <source>
        <strain evidence="2">JEL0379</strain>
    </source>
</reference>
<feature type="region of interest" description="Disordered" evidence="1">
    <location>
        <begin position="103"/>
        <end position="221"/>
    </location>
</feature>
<dbReference type="Pfam" id="PF06658">
    <property type="entry name" value="DUF1168"/>
    <property type="match status" value="1"/>
</dbReference>
<feature type="compositionally biased region" description="Polar residues" evidence="1">
    <location>
        <begin position="178"/>
        <end position="189"/>
    </location>
</feature>
<dbReference type="InterPro" id="IPR009548">
    <property type="entry name" value="Prkrip1"/>
</dbReference>
<dbReference type="EMBL" id="JADGJQ010000006">
    <property type="protein sequence ID" value="KAJ3183375.1"/>
    <property type="molecule type" value="Genomic_DNA"/>
</dbReference>
<keyword evidence="3" id="KW-1185">Reference proteome</keyword>
<organism evidence="2 3">
    <name type="scientific">Geranomyces variabilis</name>
    <dbReference type="NCBI Taxonomy" id="109894"/>
    <lineage>
        <taxon>Eukaryota</taxon>
        <taxon>Fungi</taxon>
        <taxon>Fungi incertae sedis</taxon>
        <taxon>Chytridiomycota</taxon>
        <taxon>Chytridiomycota incertae sedis</taxon>
        <taxon>Chytridiomycetes</taxon>
        <taxon>Spizellomycetales</taxon>
        <taxon>Powellomycetaceae</taxon>
        <taxon>Geranomyces</taxon>
    </lineage>
</organism>
<name>A0AAD5TUJ4_9FUNG</name>
<feature type="compositionally biased region" description="Basic and acidic residues" evidence="1">
    <location>
        <begin position="103"/>
        <end position="134"/>
    </location>
</feature>
<feature type="compositionally biased region" description="Pro residues" evidence="1">
    <location>
        <begin position="1"/>
        <end position="10"/>
    </location>
</feature>
<comment type="caution">
    <text evidence="2">The sequence shown here is derived from an EMBL/GenBank/DDBJ whole genome shotgun (WGS) entry which is preliminary data.</text>
</comment>